<reference evidence="10 11" key="1">
    <citation type="journal article" date="2016" name="Proc. Natl. Acad. Sci. U.S.A.">
        <title>Comparative genomics of biotechnologically important yeasts.</title>
        <authorList>
            <person name="Riley R."/>
            <person name="Haridas S."/>
            <person name="Wolfe K.H."/>
            <person name="Lopes M.R."/>
            <person name="Hittinger C.T."/>
            <person name="Goeker M."/>
            <person name="Salamov A.A."/>
            <person name="Wisecaver J.H."/>
            <person name="Long T.M."/>
            <person name="Calvey C.H."/>
            <person name="Aerts A.L."/>
            <person name="Barry K.W."/>
            <person name="Choi C."/>
            <person name="Clum A."/>
            <person name="Coughlan A.Y."/>
            <person name="Deshpande S."/>
            <person name="Douglass A.P."/>
            <person name="Hanson S.J."/>
            <person name="Klenk H.-P."/>
            <person name="LaButti K.M."/>
            <person name="Lapidus A."/>
            <person name="Lindquist E.A."/>
            <person name="Lipzen A.M."/>
            <person name="Meier-Kolthoff J.P."/>
            <person name="Ohm R.A."/>
            <person name="Otillar R.P."/>
            <person name="Pangilinan J.L."/>
            <person name="Peng Y."/>
            <person name="Rokas A."/>
            <person name="Rosa C.A."/>
            <person name="Scheuner C."/>
            <person name="Sibirny A.A."/>
            <person name="Slot J.C."/>
            <person name="Stielow J.B."/>
            <person name="Sun H."/>
            <person name="Kurtzman C.P."/>
            <person name="Blackwell M."/>
            <person name="Grigoriev I.V."/>
            <person name="Jeffries T.W."/>
        </authorList>
    </citation>
    <scope>NUCLEOTIDE SEQUENCE [LARGE SCALE GENOMIC DNA]</scope>
    <source>
        <strain evidence="11">ATCC 58044 / CBS 1984 / NCYC 433 / NRRL Y-366-8</strain>
    </source>
</reference>
<comment type="subcellular location">
    <subcellularLocation>
        <location evidence="2">Cytoplasm</location>
    </subcellularLocation>
    <subcellularLocation>
        <location evidence="1">Nucleus</location>
    </subcellularLocation>
</comment>
<dbReference type="PANTHER" id="PTHR14614">
    <property type="entry name" value="HEPATOCELLULAR CARCINOMA-ASSOCIATED ANTIGEN"/>
    <property type="match status" value="1"/>
</dbReference>
<dbReference type="InterPro" id="IPR019410">
    <property type="entry name" value="Methyltransf_16"/>
</dbReference>
<dbReference type="PANTHER" id="PTHR14614:SF39">
    <property type="entry name" value="HISTIDINE PROTEIN METHYLTRANSFERASE 1 HOMOLOG"/>
    <property type="match status" value="1"/>
</dbReference>
<evidence type="ECO:0000256" key="6">
    <source>
        <dbReference type="ARBA" id="ARBA00022679"/>
    </source>
</evidence>
<dbReference type="GO" id="GO:0005737">
    <property type="term" value="C:cytoplasm"/>
    <property type="evidence" value="ECO:0007669"/>
    <property type="project" value="UniProtKB-SubCell"/>
</dbReference>
<keyword evidence="8" id="KW-0539">Nucleus</keyword>
<keyword evidence="4" id="KW-0963">Cytoplasm</keyword>
<dbReference type="AlphaFoldDB" id="A0A1E3NX65"/>
<dbReference type="GO" id="GO:0045903">
    <property type="term" value="P:positive regulation of translational fidelity"/>
    <property type="evidence" value="ECO:0007669"/>
    <property type="project" value="EnsemblFungi"/>
</dbReference>
<dbReference type="STRING" id="683960.A0A1E3NX65"/>
<evidence type="ECO:0000256" key="5">
    <source>
        <dbReference type="ARBA" id="ARBA00022603"/>
    </source>
</evidence>
<dbReference type="Gene3D" id="3.40.50.150">
    <property type="entry name" value="Vaccinia Virus protein VP39"/>
    <property type="match status" value="1"/>
</dbReference>
<evidence type="ECO:0000313" key="11">
    <source>
        <dbReference type="Proteomes" id="UP000094112"/>
    </source>
</evidence>
<dbReference type="RefSeq" id="XP_019036996.1">
    <property type="nucleotide sequence ID" value="XM_019182288.1"/>
</dbReference>
<dbReference type="GeneID" id="30199534"/>
<keyword evidence="5" id="KW-0489">Methyltransferase</keyword>
<organism evidence="10 11">
    <name type="scientific">Wickerhamomyces anomalus (strain ATCC 58044 / CBS 1984 / NCYC 433 / NRRL Y-366-8)</name>
    <name type="common">Yeast</name>
    <name type="synonym">Hansenula anomala</name>
    <dbReference type="NCBI Taxonomy" id="683960"/>
    <lineage>
        <taxon>Eukaryota</taxon>
        <taxon>Fungi</taxon>
        <taxon>Dikarya</taxon>
        <taxon>Ascomycota</taxon>
        <taxon>Saccharomycotina</taxon>
        <taxon>Saccharomycetes</taxon>
        <taxon>Phaffomycetales</taxon>
        <taxon>Wickerhamomycetaceae</taxon>
        <taxon>Wickerhamomyces</taxon>
    </lineage>
</organism>
<proteinExistence type="inferred from homology"/>
<dbReference type="EC" id="2.1.1.85" evidence="3"/>
<evidence type="ECO:0000256" key="4">
    <source>
        <dbReference type="ARBA" id="ARBA00022490"/>
    </source>
</evidence>
<evidence type="ECO:0000256" key="8">
    <source>
        <dbReference type="ARBA" id="ARBA00023242"/>
    </source>
</evidence>
<dbReference type="GO" id="GO:0018064">
    <property type="term" value="F:protein-L-histidine N-tele-methyltransferase activity"/>
    <property type="evidence" value="ECO:0007669"/>
    <property type="project" value="UniProtKB-EC"/>
</dbReference>
<accession>A0A1E3NX65</accession>
<gene>
    <name evidence="10" type="ORF">WICANDRAFT_35260</name>
</gene>
<evidence type="ECO:0000313" key="10">
    <source>
        <dbReference type="EMBL" id="ODQ57789.1"/>
    </source>
</evidence>
<dbReference type="Proteomes" id="UP000094112">
    <property type="component" value="Unassembled WGS sequence"/>
</dbReference>
<sequence>MSFSFGFTQDNFSDDELIDAENQNSIAQVDVSQGVNPLDSSNKDAKPPIHEDFLKLQQSLINIRVTFERYTTPSGQVVFRRELFDVKHQLMSEEGGENQDEEFGVLMGTDTTDLQKNVYEGGLKSWECSIDAVDKLSTLSDSEVFGQGDVVELGCGTSLPSTFLFQRALKTGTTNLKFKLSDYNPVVLRLVTLPNLIVSWASTLPQEQLLELQRSEDPEIPILDDELQLTPALIQAFKETLVNKNISIELFSGAWNREFFNLITKDTNRIGLIITSETIYSPETLPIIGELLIELIMASKNSTGNIPTALVAAKDIYFGVGGSLIDFENYLQNKIQQGISIEFQTEKVKAGLQRSIVIIR</sequence>
<evidence type="ECO:0000256" key="3">
    <source>
        <dbReference type="ARBA" id="ARBA00012533"/>
    </source>
</evidence>
<protein>
    <recommendedName>
        <fullName evidence="3">protein-histidine N-methyltransferase</fullName>
        <ecNumber evidence="3">2.1.1.85</ecNumber>
    </recommendedName>
</protein>
<dbReference type="InterPro" id="IPR029063">
    <property type="entry name" value="SAM-dependent_MTases_sf"/>
</dbReference>
<name>A0A1E3NX65_WICAA</name>
<dbReference type="GO" id="GO:0005634">
    <property type="term" value="C:nucleus"/>
    <property type="evidence" value="ECO:0007669"/>
    <property type="project" value="UniProtKB-SubCell"/>
</dbReference>
<keyword evidence="6" id="KW-0808">Transferase</keyword>
<evidence type="ECO:0000256" key="2">
    <source>
        <dbReference type="ARBA" id="ARBA00004496"/>
    </source>
</evidence>
<dbReference type="GO" id="GO:0000027">
    <property type="term" value="P:ribosomal large subunit assembly"/>
    <property type="evidence" value="ECO:0007669"/>
    <property type="project" value="EnsemblFungi"/>
</dbReference>
<evidence type="ECO:0000256" key="7">
    <source>
        <dbReference type="ARBA" id="ARBA00022691"/>
    </source>
</evidence>
<keyword evidence="7" id="KW-0949">S-adenosyl-L-methionine</keyword>
<keyword evidence="11" id="KW-1185">Reference proteome</keyword>
<dbReference type="OrthoDB" id="1723750at2759"/>
<comment type="similarity">
    <text evidence="9">Belongs to the methyltransferase superfamily. METTL18 family.</text>
</comment>
<evidence type="ECO:0000256" key="1">
    <source>
        <dbReference type="ARBA" id="ARBA00004123"/>
    </source>
</evidence>
<evidence type="ECO:0000256" key="9">
    <source>
        <dbReference type="ARBA" id="ARBA00038126"/>
    </source>
</evidence>
<dbReference type="EMBL" id="KV454213">
    <property type="protein sequence ID" value="ODQ57789.1"/>
    <property type="molecule type" value="Genomic_DNA"/>
</dbReference>
<dbReference type="GO" id="GO:0032259">
    <property type="term" value="P:methylation"/>
    <property type="evidence" value="ECO:0007669"/>
    <property type="project" value="UniProtKB-KW"/>
</dbReference>